<organism evidence="2 3">
    <name type="scientific">Ornithinimicrobium tianjinense</name>
    <dbReference type="NCBI Taxonomy" id="1195761"/>
    <lineage>
        <taxon>Bacteria</taxon>
        <taxon>Bacillati</taxon>
        <taxon>Actinomycetota</taxon>
        <taxon>Actinomycetes</taxon>
        <taxon>Micrococcales</taxon>
        <taxon>Ornithinimicrobiaceae</taxon>
        <taxon>Ornithinimicrobium</taxon>
    </lineage>
</organism>
<name>A0A917BEW6_9MICO</name>
<evidence type="ECO:0000313" key="2">
    <source>
        <dbReference type="EMBL" id="GGF39560.1"/>
    </source>
</evidence>
<dbReference type="RefSeq" id="WP_188427926.1">
    <property type="nucleotide sequence ID" value="NZ_BAABKH010000010.1"/>
</dbReference>
<evidence type="ECO:0000313" key="3">
    <source>
        <dbReference type="Proteomes" id="UP000605670"/>
    </source>
</evidence>
<protein>
    <recommendedName>
        <fullName evidence="4">CHRD domain-containing protein</fullName>
    </recommendedName>
</protein>
<evidence type="ECO:0008006" key="4">
    <source>
        <dbReference type="Google" id="ProtNLM"/>
    </source>
</evidence>
<dbReference type="Proteomes" id="UP000605670">
    <property type="component" value="Unassembled WGS sequence"/>
</dbReference>
<feature type="signal peptide" evidence="1">
    <location>
        <begin position="1"/>
        <end position="26"/>
    </location>
</feature>
<proteinExistence type="predicted"/>
<feature type="chain" id="PRO_5037437300" description="CHRD domain-containing protein" evidence="1">
    <location>
        <begin position="27"/>
        <end position="215"/>
    </location>
</feature>
<sequence>MRTRIIASTAALAALATLGAAGSASAQHDANPSSKVESYTYTLNPVQASTVPGSQAWGTTRITALPNHKVQVQVEAWGVAPGVPHAMHLHGFTEAPDLGCPGSDADGGDGLVDVLDGVPFYGGILASLTTSGDTTAAHALDLHHFATADASGYLSYSRTFRNDLALANAGRAQVVVHGIDLNGNGVYDFEAGPSELTPDAPLEATLPVLCGGVAN</sequence>
<evidence type="ECO:0000256" key="1">
    <source>
        <dbReference type="SAM" id="SignalP"/>
    </source>
</evidence>
<keyword evidence="3" id="KW-1185">Reference proteome</keyword>
<comment type="caution">
    <text evidence="2">The sequence shown here is derived from an EMBL/GenBank/DDBJ whole genome shotgun (WGS) entry which is preliminary data.</text>
</comment>
<gene>
    <name evidence="2" type="ORF">GCM10011366_03950</name>
</gene>
<keyword evidence="1" id="KW-0732">Signal</keyword>
<reference evidence="2" key="1">
    <citation type="journal article" date="2014" name="Int. J. Syst. Evol. Microbiol.">
        <title>Complete genome sequence of Corynebacterium casei LMG S-19264T (=DSM 44701T), isolated from a smear-ripened cheese.</title>
        <authorList>
            <consortium name="US DOE Joint Genome Institute (JGI-PGF)"/>
            <person name="Walter F."/>
            <person name="Albersmeier A."/>
            <person name="Kalinowski J."/>
            <person name="Ruckert C."/>
        </authorList>
    </citation>
    <scope>NUCLEOTIDE SEQUENCE</scope>
    <source>
        <strain evidence="2">CGMCC 1.12160</strain>
    </source>
</reference>
<accession>A0A917BEW6</accession>
<dbReference type="AlphaFoldDB" id="A0A917BEW6"/>
<reference evidence="2" key="2">
    <citation type="submission" date="2020-09" db="EMBL/GenBank/DDBJ databases">
        <authorList>
            <person name="Sun Q."/>
            <person name="Zhou Y."/>
        </authorList>
    </citation>
    <scope>NUCLEOTIDE SEQUENCE</scope>
    <source>
        <strain evidence="2">CGMCC 1.12160</strain>
    </source>
</reference>
<dbReference type="EMBL" id="BMEM01000001">
    <property type="protein sequence ID" value="GGF39560.1"/>
    <property type="molecule type" value="Genomic_DNA"/>
</dbReference>